<dbReference type="EMBL" id="CAADRP010001112">
    <property type="protein sequence ID" value="VFU36168.1"/>
    <property type="molecule type" value="Genomic_DNA"/>
</dbReference>
<protein>
    <submittedName>
        <fullName evidence="1">Uncharacterized protein</fullName>
    </submittedName>
</protein>
<dbReference type="AlphaFoldDB" id="A0A6N2L5H9"/>
<reference evidence="1" key="1">
    <citation type="submission" date="2019-03" db="EMBL/GenBank/DDBJ databases">
        <authorList>
            <person name="Mank J."/>
            <person name="Almeida P."/>
        </authorList>
    </citation>
    <scope>NUCLEOTIDE SEQUENCE</scope>
    <source>
        <strain evidence="1">78183</strain>
    </source>
</reference>
<sequence length="100" mass="11564">MDNIGTFTAIAVCLHPKILYHYVPAASIHFVSVRFEQPKFYGKRIPHWLGVRLFCFQVNDPMASDICIDWKQIIGIDYQLVKQSFTAMELVLFLGKSRKT</sequence>
<gene>
    <name evidence="1" type="ORF">SVIM_LOCUS180787</name>
</gene>
<accession>A0A6N2L5H9</accession>
<organism evidence="1">
    <name type="scientific">Salix viminalis</name>
    <name type="common">Common osier</name>
    <name type="synonym">Basket willow</name>
    <dbReference type="NCBI Taxonomy" id="40686"/>
    <lineage>
        <taxon>Eukaryota</taxon>
        <taxon>Viridiplantae</taxon>
        <taxon>Streptophyta</taxon>
        <taxon>Embryophyta</taxon>
        <taxon>Tracheophyta</taxon>
        <taxon>Spermatophyta</taxon>
        <taxon>Magnoliopsida</taxon>
        <taxon>eudicotyledons</taxon>
        <taxon>Gunneridae</taxon>
        <taxon>Pentapetalae</taxon>
        <taxon>rosids</taxon>
        <taxon>fabids</taxon>
        <taxon>Malpighiales</taxon>
        <taxon>Salicaceae</taxon>
        <taxon>Saliceae</taxon>
        <taxon>Salix</taxon>
    </lineage>
</organism>
<name>A0A6N2L5H9_SALVM</name>
<evidence type="ECO:0000313" key="1">
    <source>
        <dbReference type="EMBL" id="VFU36168.1"/>
    </source>
</evidence>
<proteinExistence type="predicted"/>